<feature type="region of interest" description="Disordered" evidence="1">
    <location>
        <begin position="1"/>
        <end position="32"/>
    </location>
</feature>
<dbReference type="EMBL" id="KB030789">
    <property type="protein sequence ID" value="ELK09991.1"/>
    <property type="molecule type" value="Genomic_DNA"/>
</dbReference>
<keyword evidence="3" id="KW-1185">Reference proteome</keyword>
<dbReference type="AlphaFoldDB" id="L5KGV3"/>
<dbReference type="Proteomes" id="UP000010552">
    <property type="component" value="Unassembled WGS sequence"/>
</dbReference>
<sequence length="103" mass="11815">MQGDGEQDHRLTARSRLRPPSGQRPVTEEEGAGLQALGMGYLIWVAIPELEELRRSQGKRPVPGTDEFESNREQLEHLAKAQRQQLTVRKRPITQRPHAERKQ</sequence>
<reference evidence="3" key="1">
    <citation type="journal article" date="2013" name="Science">
        <title>Comparative analysis of bat genomes provides insight into the evolution of flight and immunity.</title>
        <authorList>
            <person name="Zhang G."/>
            <person name="Cowled C."/>
            <person name="Shi Z."/>
            <person name="Huang Z."/>
            <person name="Bishop-Lilly K.A."/>
            <person name="Fang X."/>
            <person name="Wynne J.W."/>
            <person name="Xiong Z."/>
            <person name="Baker M.L."/>
            <person name="Zhao W."/>
            <person name="Tachedjian M."/>
            <person name="Zhu Y."/>
            <person name="Zhou P."/>
            <person name="Jiang X."/>
            <person name="Ng J."/>
            <person name="Yang L."/>
            <person name="Wu L."/>
            <person name="Xiao J."/>
            <person name="Feng Y."/>
            <person name="Chen Y."/>
            <person name="Sun X."/>
            <person name="Zhang Y."/>
            <person name="Marsh G.A."/>
            <person name="Crameri G."/>
            <person name="Broder C.C."/>
            <person name="Frey K.G."/>
            <person name="Wang L.F."/>
            <person name="Wang J."/>
        </authorList>
    </citation>
    <scope>NUCLEOTIDE SEQUENCE [LARGE SCALE GENOMIC DNA]</scope>
</reference>
<feature type="compositionally biased region" description="Basic and acidic residues" evidence="1">
    <location>
        <begin position="69"/>
        <end position="79"/>
    </location>
</feature>
<protein>
    <submittedName>
        <fullName evidence="2">Uncharacterized protein</fullName>
    </submittedName>
</protein>
<evidence type="ECO:0000313" key="3">
    <source>
        <dbReference type="Proteomes" id="UP000010552"/>
    </source>
</evidence>
<evidence type="ECO:0000256" key="1">
    <source>
        <dbReference type="SAM" id="MobiDB-lite"/>
    </source>
</evidence>
<feature type="region of interest" description="Disordered" evidence="1">
    <location>
        <begin position="53"/>
        <end position="103"/>
    </location>
</feature>
<feature type="compositionally biased region" description="Basic and acidic residues" evidence="1">
    <location>
        <begin position="1"/>
        <end position="11"/>
    </location>
</feature>
<dbReference type="InParanoid" id="L5KGV3"/>
<evidence type="ECO:0000313" key="2">
    <source>
        <dbReference type="EMBL" id="ELK09991.1"/>
    </source>
</evidence>
<gene>
    <name evidence="2" type="ORF">PAL_GLEAN10013317</name>
</gene>
<accession>L5KGV3</accession>
<name>L5KGV3_PTEAL</name>
<organism evidence="2 3">
    <name type="scientific">Pteropus alecto</name>
    <name type="common">Black flying fox</name>
    <dbReference type="NCBI Taxonomy" id="9402"/>
    <lineage>
        <taxon>Eukaryota</taxon>
        <taxon>Metazoa</taxon>
        <taxon>Chordata</taxon>
        <taxon>Craniata</taxon>
        <taxon>Vertebrata</taxon>
        <taxon>Euteleostomi</taxon>
        <taxon>Mammalia</taxon>
        <taxon>Eutheria</taxon>
        <taxon>Laurasiatheria</taxon>
        <taxon>Chiroptera</taxon>
        <taxon>Yinpterochiroptera</taxon>
        <taxon>Pteropodoidea</taxon>
        <taxon>Pteropodidae</taxon>
        <taxon>Pteropodinae</taxon>
        <taxon>Pteropus</taxon>
    </lineage>
</organism>
<proteinExistence type="predicted"/>